<evidence type="ECO:0000313" key="3">
    <source>
        <dbReference type="Proteomes" id="UP000551758"/>
    </source>
</evidence>
<accession>A0A7J7FAK4</accession>
<reference evidence="2 3" key="1">
    <citation type="journal article" date="2020" name="Mol. Biol. Evol.">
        <title>Interspecific Gene Flow and the Evolution of Specialization in Black and White Rhinoceros.</title>
        <authorList>
            <person name="Moodley Y."/>
            <person name="Westbury M.V."/>
            <person name="Russo I.M."/>
            <person name="Gopalakrishnan S."/>
            <person name="Rakotoarivelo A."/>
            <person name="Olsen R.A."/>
            <person name="Prost S."/>
            <person name="Tunstall T."/>
            <person name="Ryder O.A."/>
            <person name="Dalen L."/>
            <person name="Bruford M.W."/>
        </authorList>
    </citation>
    <scope>NUCLEOTIDE SEQUENCE [LARGE SCALE GENOMIC DNA]</scope>
    <source>
        <strain evidence="2">SBR-YM</strain>
        <tissue evidence="2">Skin</tissue>
    </source>
</reference>
<proteinExistence type="predicted"/>
<dbReference type="AlphaFoldDB" id="A0A7J7FAK4"/>
<protein>
    <submittedName>
        <fullName evidence="2">Uncharacterized protein</fullName>
    </submittedName>
</protein>
<feature type="compositionally biased region" description="Basic residues" evidence="1">
    <location>
        <begin position="243"/>
        <end position="255"/>
    </location>
</feature>
<name>A0A7J7FAK4_DICBM</name>
<evidence type="ECO:0000256" key="1">
    <source>
        <dbReference type="SAM" id="MobiDB-lite"/>
    </source>
</evidence>
<feature type="region of interest" description="Disordered" evidence="1">
    <location>
        <begin position="197"/>
        <end position="224"/>
    </location>
</feature>
<organism evidence="2 3">
    <name type="scientific">Diceros bicornis minor</name>
    <name type="common">South-central black rhinoceros</name>
    <dbReference type="NCBI Taxonomy" id="77932"/>
    <lineage>
        <taxon>Eukaryota</taxon>
        <taxon>Metazoa</taxon>
        <taxon>Chordata</taxon>
        <taxon>Craniata</taxon>
        <taxon>Vertebrata</taxon>
        <taxon>Euteleostomi</taxon>
        <taxon>Mammalia</taxon>
        <taxon>Eutheria</taxon>
        <taxon>Laurasiatheria</taxon>
        <taxon>Perissodactyla</taxon>
        <taxon>Rhinocerotidae</taxon>
        <taxon>Diceros</taxon>
    </lineage>
</organism>
<sequence length="355" mass="37155">MCACVHTAFPCSSLPGRHPRSGRRDVRQGVCRGRVGARRARGCARFGGAGGESGGGAPLRGCRSGGECGEPCPPPLRWRKGRRRLPGVALPPPPAAPSSLSPKRAARASGSGGGLGFPAGGRLACEPQGGGLPAEAGTLRTAGRWERWGRGGVGARGAGVRVPGARLEWRWRPWLPPPPPCWYGRFLIMCSGRRRREPASAPARTGAPASARSRSRRAAAGAALPAPGVNGCAAAERVNEARRRGKRRRRRRRRRCGDWDAPWSPAARSLWAVLETLPLPRPPPPLPLPTWFQSCAQAGPAGGREGGRTGGARGEAVAEPGVSASACAYVFVCARGRGAARAVAMGREPPLWPLG</sequence>
<feature type="compositionally biased region" description="Low complexity" evidence="1">
    <location>
        <begin position="199"/>
        <end position="224"/>
    </location>
</feature>
<dbReference type="EMBL" id="JACDTQ010000823">
    <property type="protein sequence ID" value="KAF5925075.1"/>
    <property type="molecule type" value="Genomic_DNA"/>
</dbReference>
<gene>
    <name evidence="2" type="ORF">HPG69_008752</name>
</gene>
<feature type="region of interest" description="Disordered" evidence="1">
    <location>
        <begin position="239"/>
        <end position="258"/>
    </location>
</feature>
<evidence type="ECO:0000313" key="2">
    <source>
        <dbReference type="EMBL" id="KAF5925075.1"/>
    </source>
</evidence>
<feature type="region of interest" description="Disordered" evidence="1">
    <location>
        <begin position="73"/>
        <end position="113"/>
    </location>
</feature>
<feature type="compositionally biased region" description="Low complexity" evidence="1">
    <location>
        <begin position="97"/>
        <end position="109"/>
    </location>
</feature>
<keyword evidence="3" id="KW-1185">Reference proteome</keyword>
<comment type="caution">
    <text evidence="2">The sequence shown here is derived from an EMBL/GenBank/DDBJ whole genome shotgun (WGS) entry which is preliminary data.</text>
</comment>
<dbReference type="Proteomes" id="UP000551758">
    <property type="component" value="Unassembled WGS sequence"/>
</dbReference>